<feature type="chain" id="PRO_5039898717" evidence="1">
    <location>
        <begin position="35"/>
        <end position="226"/>
    </location>
</feature>
<reference evidence="2" key="1">
    <citation type="submission" date="2022-06" db="EMBL/GenBank/DDBJ databases">
        <title>Isolation and Genomics of Futiania mangrovii gen. nov., sp. nov., a Rare and Metabolically-versatile member in the Class Alphaproteobacteria.</title>
        <authorList>
            <person name="Liu L."/>
            <person name="Huang W.-C."/>
            <person name="Pan J."/>
            <person name="Li J."/>
            <person name="Huang Y."/>
            <person name="Du H."/>
            <person name="Liu Y."/>
            <person name="Li M."/>
        </authorList>
    </citation>
    <scope>NUCLEOTIDE SEQUENCE</scope>
    <source>
        <strain evidence="2">FT118</strain>
    </source>
</reference>
<name>A0A9J6PJY7_9PROT</name>
<protein>
    <submittedName>
        <fullName evidence="2">DUF1007 family protein</fullName>
    </submittedName>
</protein>
<dbReference type="EMBL" id="JAMZFT010000002">
    <property type="protein sequence ID" value="MCP1336855.1"/>
    <property type="molecule type" value="Genomic_DNA"/>
</dbReference>
<dbReference type="InterPro" id="IPR010412">
    <property type="entry name" value="DUF1007"/>
</dbReference>
<organism evidence="2 3">
    <name type="scientific">Futiania mangrovi</name>
    <dbReference type="NCBI Taxonomy" id="2959716"/>
    <lineage>
        <taxon>Bacteria</taxon>
        <taxon>Pseudomonadati</taxon>
        <taxon>Pseudomonadota</taxon>
        <taxon>Alphaproteobacteria</taxon>
        <taxon>Futianiales</taxon>
        <taxon>Futianiaceae</taxon>
        <taxon>Futiania</taxon>
    </lineage>
</organism>
<proteinExistence type="predicted"/>
<evidence type="ECO:0000313" key="3">
    <source>
        <dbReference type="Proteomes" id="UP001055804"/>
    </source>
</evidence>
<keyword evidence="3" id="KW-1185">Reference proteome</keyword>
<dbReference type="AlphaFoldDB" id="A0A9J6PJY7"/>
<dbReference type="Proteomes" id="UP001055804">
    <property type="component" value="Unassembled WGS sequence"/>
</dbReference>
<feature type="signal peptide" evidence="1">
    <location>
        <begin position="1"/>
        <end position="34"/>
    </location>
</feature>
<evidence type="ECO:0000313" key="2">
    <source>
        <dbReference type="EMBL" id="MCP1336855.1"/>
    </source>
</evidence>
<evidence type="ECO:0000256" key="1">
    <source>
        <dbReference type="SAM" id="SignalP"/>
    </source>
</evidence>
<accession>A0A9J6PJY7</accession>
<comment type="caution">
    <text evidence="2">The sequence shown here is derived from an EMBL/GenBank/DDBJ whole genome shotgun (WGS) entry which is preliminary data.</text>
</comment>
<sequence length="226" mass="23526">MSTNARPLARALAPSVAAVVCAFGLAGVPLPAAAHPHVWVDVRNTLLFDSEGRVTGVRAEWLFDALFSAFALSEVDTDKDGTASAEELVPLAAGYLDSLREYDYFMEITSGGAIIDIADASDGVAESRDGRLMLAFTAPLAAPVDGALGDLEVRSYDPTYYVALDMAESEAAELGANAAEACRVAVEPPKDGGEWQTLADSALGDGVAVRSVAAQYASVVRLTCAP</sequence>
<dbReference type="Pfam" id="PF06226">
    <property type="entry name" value="DUF1007"/>
    <property type="match status" value="1"/>
</dbReference>
<gene>
    <name evidence="2" type="ORF">NJQ99_10580</name>
</gene>
<keyword evidence="1" id="KW-0732">Signal</keyword>
<dbReference type="RefSeq" id="WP_269332797.1">
    <property type="nucleotide sequence ID" value="NZ_JAMZFT010000002.1"/>
</dbReference>